<keyword evidence="6 12" id="KW-1133">Transmembrane helix</keyword>
<comment type="subunit">
    <text evidence="12">F-type ATPases have 2 components, F(1) - the catalytic core - and F(0) - the membrane proton channel. F(1) has five subunits: alpha(3), beta(3), gamma(1), delta(1), epsilon(1). F(0) has three main subunits: a(1), b(2) and c(10-14). The alpha and beta chains form an alternating ring which encloses part of the gamma chain. F(1) is attached to F(0) by a central stalk formed by the gamma and epsilon chains, while a peripheral stalk is formed by the delta and b chains.</text>
</comment>
<protein>
    <recommendedName>
        <fullName evidence="12">ATP synthase subunit b</fullName>
    </recommendedName>
    <alternativeName>
        <fullName evidence="12">ATP synthase F(0) sector subunit b</fullName>
    </alternativeName>
    <alternativeName>
        <fullName evidence="12">ATPase subunit I</fullName>
    </alternativeName>
    <alternativeName>
        <fullName evidence="12">F-type ATPase subunit b</fullName>
        <shortName evidence="12">F-ATPase subunit b</shortName>
    </alternativeName>
</protein>
<evidence type="ECO:0000256" key="6">
    <source>
        <dbReference type="ARBA" id="ARBA00022989"/>
    </source>
</evidence>
<sequence>MQNFLPNLLQQAQATIMAEQNESVLGGDNFFKQIIPNVWILVAHIFSAIVVISVIIFLIWRPTRMYMERRRKLLNENIESADRDRNEAAQNLAEIKKERLETQKTISDLLYQSKKDAEEITNKTLTEANNKAKLIHEDALRQAEQIKKSTQQDLKDEVSTLALAIASKIISKDANNEANQKFVDEYLDSLN</sequence>
<dbReference type="EMBL" id="JAUSWO010000001">
    <property type="protein sequence ID" value="MDQ0513767.1"/>
    <property type="molecule type" value="Genomic_DNA"/>
</dbReference>
<dbReference type="RefSeq" id="WP_256547533.1">
    <property type="nucleotide sequence ID" value="NZ_CP101809.1"/>
</dbReference>
<dbReference type="HAMAP" id="MF_01398">
    <property type="entry name" value="ATP_synth_b_bprime"/>
    <property type="match status" value="1"/>
</dbReference>
<evidence type="ECO:0000256" key="4">
    <source>
        <dbReference type="ARBA" id="ARBA00022692"/>
    </source>
</evidence>
<evidence type="ECO:0000256" key="1">
    <source>
        <dbReference type="ARBA" id="ARBA00005513"/>
    </source>
</evidence>
<evidence type="ECO:0000256" key="7">
    <source>
        <dbReference type="ARBA" id="ARBA00023065"/>
    </source>
</evidence>
<evidence type="ECO:0000256" key="14">
    <source>
        <dbReference type="SAM" id="Coils"/>
    </source>
</evidence>
<gene>
    <name evidence="12" type="primary">atpF</name>
    <name evidence="15" type="ORF">J2Z62_000205</name>
</gene>
<evidence type="ECO:0000256" key="13">
    <source>
        <dbReference type="RuleBase" id="RU003848"/>
    </source>
</evidence>
<dbReference type="CDD" id="cd06503">
    <property type="entry name" value="ATP-synt_Fo_b"/>
    <property type="match status" value="1"/>
</dbReference>
<accession>A0ABU0LYL9</accession>
<keyword evidence="3 12" id="KW-0138">CF(0)</keyword>
<evidence type="ECO:0000256" key="12">
    <source>
        <dbReference type="HAMAP-Rule" id="MF_01398"/>
    </source>
</evidence>
<keyword evidence="7 12" id="KW-0406">Ion transport</keyword>
<keyword evidence="14" id="KW-0175">Coiled coil</keyword>
<keyword evidence="12" id="KW-1003">Cell membrane</keyword>
<evidence type="ECO:0000256" key="8">
    <source>
        <dbReference type="ARBA" id="ARBA00023136"/>
    </source>
</evidence>
<proteinExistence type="inferred from homology"/>
<dbReference type="Proteomes" id="UP001240643">
    <property type="component" value="Unassembled WGS sequence"/>
</dbReference>
<keyword evidence="2 12" id="KW-0813">Transport</keyword>
<dbReference type="Pfam" id="PF00430">
    <property type="entry name" value="ATP-synt_B"/>
    <property type="match status" value="1"/>
</dbReference>
<comment type="function">
    <text evidence="12">Component of the F(0) channel, it forms part of the peripheral stalk, linking F(1) to F(0).</text>
</comment>
<dbReference type="InterPro" id="IPR050059">
    <property type="entry name" value="ATP_synthase_B_chain"/>
</dbReference>
<evidence type="ECO:0000256" key="9">
    <source>
        <dbReference type="ARBA" id="ARBA00023310"/>
    </source>
</evidence>
<dbReference type="PANTHER" id="PTHR33445">
    <property type="entry name" value="ATP SYNTHASE SUBUNIT B', CHLOROPLASTIC"/>
    <property type="match status" value="1"/>
</dbReference>
<evidence type="ECO:0000256" key="11">
    <source>
        <dbReference type="ARBA" id="ARBA00037847"/>
    </source>
</evidence>
<evidence type="ECO:0000256" key="3">
    <source>
        <dbReference type="ARBA" id="ARBA00022547"/>
    </source>
</evidence>
<comment type="similarity">
    <text evidence="1 12 13">Belongs to the ATPase B chain family.</text>
</comment>
<feature type="coiled-coil region" evidence="14">
    <location>
        <begin position="71"/>
        <end position="105"/>
    </location>
</feature>
<comment type="caution">
    <text evidence="15">The sequence shown here is derived from an EMBL/GenBank/DDBJ whole genome shotgun (WGS) entry which is preliminary data.</text>
</comment>
<keyword evidence="5 12" id="KW-0375">Hydrogen ion transport</keyword>
<evidence type="ECO:0000313" key="15">
    <source>
        <dbReference type="EMBL" id="MDQ0513767.1"/>
    </source>
</evidence>
<evidence type="ECO:0000256" key="5">
    <source>
        <dbReference type="ARBA" id="ARBA00022781"/>
    </source>
</evidence>
<evidence type="ECO:0000256" key="10">
    <source>
        <dbReference type="ARBA" id="ARBA00025198"/>
    </source>
</evidence>
<name>A0ABU0LYL9_9BACT</name>
<evidence type="ECO:0000256" key="2">
    <source>
        <dbReference type="ARBA" id="ARBA00022448"/>
    </source>
</evidence>
<comment type="function">
    <text evidence="10 12">F(1)F(0) ATP synthase produces ATP from ADP in the presence of a proton or sodium gradient. F-type ATPases consist of two structural domains, F(1) containing the extramembraneous catalytic core and F(0) containing the membrane proton channel, linked together by a central stalk and a peripheral stalk. During catalysis, ATP synthesis in the catalytic domain of F(1) is coupled via a rotary mechanism of the central stalk subunits to proton translocation.</text>
</comment>
<reference evidence="15" key="1">
    <citation type="submission" date="2023-07" db="EMBL/GenBank/DDBJ databases">
        <title>Genomic Encyclopedia of Type Strains, Phase IV (KMG-IV): sequencing the most valuable type-strain genomes for metagenomic binning, comparative biology and taxonomic classification.</title>
        <authorList>
            <person name="Goeker M."/>
        </authorList>
    </citation>
    <scope>NUCLEOTIDE SEQUENCE [LARGE SCALE GENOMIC DNA]</scope>
    <source>
        <strain evidence="15">DSM 21204</strain>
    </source>
</reference>
<keyword evidence="16" id="KW-1185">Reference proteome</keyword>
<dbReference type="InterPro" id="IPR002146">
    <property type="entry name" value="ATP_synth_b/b'su_bac/chlpt"/>
</dbReference>
<keyword evidence="4 12" id="KW-0812">Transmembrane</keyword>
<organism evidence="15 16">
    <name type="scientific">Mycoplasmoides fastidiosum</name>
    <dbReference type="NCBI Taxonomy" id="92758"/>
    <lineage>
        <taxon>Bacteria</taxon>
        <taxon>Bacillati</taxon>
        <taxon>Mycoplasmatota</taxon>
        <taxon>Mycoplasmoidales</taxon>
        <taxon>Mycoplasmoidaceae</taxon>
        <taxon>Mycoplasmoides</taxon>
    </lineage>
</organism>
<dbReference type="PANTHER" id="PTHR33445:SF1">
    <property type="entry name" value="ATP SYNTHASE SUBUNIT B"/>
    <property type="match status" value="1"/>
</dbReference>
<evidence type="ECO:0000313" key="16">
    <source>
        <dbReference type="Proteomes" id="UP001240643"/>
    </source>
</evidence>
<feature type="transmembrane region" description="Helical" evidence="12">
    <location>
        <begin position="38"/>
        <end position="60"/>
    </location>
</feature>
<keyword evidence="9 12" id="KW-0066">ATP synthesis</keyword>
<comment type="subcellular location">
    <subcellularLocation>
        <location evidence="12">Cell membrane</location>
        <topology evidence="12">Single-pass membrane protein</topology>
    </subcellularLocation>
    <subcellularLocation>
        <location evidence="11">Endomembrane system</location>
        <topology evidence="11">Single-pass membrane protein</topology>
    </subcellularLocation>
</comment>
<keyword evidence="8 12" id="KW-0472">Membrane</keyword>